<evidence type="ECO:0000313" key="3">
    <source>
        <dbReference type="Proteomes" id="UP001595886"/>
    </source>
</evidence>
<accession>A0ABV9QUI3</accession>
<comment type="caution">
    <text evidence="2">The sequence shown here is derived from an EMBL/GenBank/DDBJ whole genome shotgun (WGS) entry which is preliminary data.</text>
</comment>
<gene>
    <name evidence="2" type="ORF">ACFO6Q_10430</name>
</gene>
<dbReference type="Proteomes" id="UP001595886">
    <property type="component" value="Unassembled WGS sequence"/>
</dbReference>
<keyword evidence="1" id="KW-1133">Transmembrane helix</keyword>
<evidence type="ECO:0000313" key="2">
    <source>
        <dbReference type="EMBL" id="MFC4820742.1"/>
    </source>
</evidence>
<evidence type="ECO:0008006" key="4">
    <source>
        <dbReference type="Google" id="ProtNLM"/>
    </source>
</evidence>
<organism evidence="2 3">
    <name type="scientific">Dokdonella ginsengisoli</name>
    <dbReference type="NCBI Taxonomy" id="363846"/>
    <lineage>
        <taxon>Bacteria</taxon>
        <taxon>Pseudomonadati</taxon>
        <taxon>Pseudomonadota</taxon>
        <taxon>Gammaproteobacteria</taxon>
        <taxon>Lysobacterales</taxon>
        <taxon>Rhodanobacteraceae</taxon>
        <taxon>Dokdonella</taxon>
    </lineage>
</organism>
<feature type="transmembrane region" description="Helical" evidence="1">
    <location>
        <begin position="16"/>
        <end position="33"/>
    </location>
</feature>
<name>A0ABV9QUI3_9GAMM</name>
<sequence>MSASDASSSWWRRQRFYLVGAALLGAWALYAPYRDAWRRYARSNPIVPIEVAQGAQAQYRGARWRFLNLTERDVPKLEPDAMALVARFELVLDEGVDPKNLGLCDARLSDARERVWKSGFVAAGRRTLPTLCNYDPGPDFKGIAPQPGQLWQFEKSFVVPRGLDARQLRPEIFVVPLSEPDAPGTYLRFTQ</sequence>
<keyword evidence="3" id="KW-1185">Reference proteome</keyword>
<reference evidence="3" key="1">
    <citation type="journal article" date="2019" name="Int. J. Syst. Evol. Microbiol.">
        <title>The Global Catalogue of Microorganisms (GCM) 10K type strain sequencing project: providing services to taxonomists for standard genome sequencing and annotation.</title>
        <authorList>
            <consortium name="The Broad Institute Genomics Platform"/>
            <consortium name="The Broad Institute Genome Sequencing Center for Infectious Disease"/>
            <person name="Wu L."/>
            <person name="Ma J."/>
        </authorList>
    </citation>
    <scope>NUCLEOTIDE SEQUENCE [LARGE SCALE GENOMIC DNA]</scope>
    <source>
        <strain evidence="3">CCUG 30340</strain>
    </source>
</reference>
<dbReference type="EMBL" id="JBHSHD010000007">
    <property type="protein sequence ID" value="MFC4820742.1"/>
    <property type="molecule type" value="Genomic_DNA"/>
</dbReference>
<keyword evidence="1" id="KW-0812">Transmembrane</keyword>
<proteinExistence type="predicted"/>
<evidence type="ECO:0000256" key="1">
    <source>
        <dbReference type="SAM" id="Phobius"/>
    </source>
</evidence>
<keyword evidence="1" id="KW-0472">Membrane</keyword>
<protein>
    <recommendedName>
        <fullName evidence="4">Ubiquinol-cytochrome c reductase iron-sulfur subunit</fullName>
    </recommendedName>
</protein>
<dbReference type="RefSeq" id="WP_380020697.1">
    <property type="nucleotide sequence ID" value="NZ_JBHSHD010000007.1"/>
</dbReference>